<evidence type="ECO:0000313" key="2">
    <source>
        <dbReference type="Proteomes" id="UP000033636"/>
    </source>
</evidence>
<dbReference type="EMBL" id="JZWT02000012">
    <property type="protein sequence ID" value="MFB6490648.1"/>
    <property type="molecule type" value="Genomic_DNA"/>
</dbReference>
<gene>
    <name evidence="1" type="ORF">TU35_005280</name>
</gene>
<proteinExistence type="predicted"/>
<evidence type="ECO:0000313" key="1">
    <source>
        <dbReference type="EMBL" id="MFB6490648.1"/>
    </source>
</evidence>
<dbReference type="Proteomes" id="UP000033636">
    <property type="component" value="Unassembled WGS sequence"/>
</dbReference>
<organism evidence="1 2">
    <name type="scientific">Thermoproteus sp. AZ2</name>
    <dbReference type="NCBI Taxonomy" id="1609232"/>
    <lineage>
        <taxon>Archaea</taxon>
        <taxon>Thermoproteota</taxon>
        <taxon>Thermoprotei</taxon>
        <taxon>Thermoproteales</taxon>
        <taxon>Thermoproteaceae</taxon>
        <taxon>Thermoproteus</taxon>
    </lineage>
</organism>
<accession>A0ACC6V1D0</accession>
<reference evidence="1" key="1">
    <citation type="submission" date="2024-07" db="EMBL/GenBank/DDBJ databases">
        <title>Metagenome and Metagenome-Assembled Genomes of Archaea from a hot spring from the geothermal field of Los Azufres, Mexico.</title>
        <authorList>
            <person name="Marin-Paredes R."/>
            <person name="Martinez-Romero E."/>
            <person name="Servin-Garciduenas L.E."/>
        </authorList>
    </citation>
    <scope>NUCLEOTIDE SEQUENCE</scope>
</reference>
<protein>
    <submittedName>
        <fullName evidence="1">Uncharacterized protein</fullName>
    </submittedName>
</protein>
<sequence>MITFKTTYTCPACGSRLVFLEDDDNVWLGCDRCATYVRLSKREARRYWNYTAHRVLWRDMLEDLYGSFASAVVRG</sequence>
<comment type="caution">
    <text evidence="1">The sequence shown here is derived from an EMBL/GenBank/DDBJ whole genome shotgun (WGS) entry which is preliminary data.</text>
</comment>
<name>A0ACC6V1D0_9CREN</name>